<dbReference type="EMBL" id="ML978714">
    <property type="protein sequence ID" value="KAF2089262.1"/>
    <property type="molecule type" value="Genomic_DNA"/>
</dbReference>
<dbReference type="InterPro" id="IPR000719">
    <property type="entry name" value="Prot_kinase_dom"/>
</dbReference>
<dbReference type="InterPro" id="IPR011009">
    <property type="entry name" value="Kinase-like_dom_sf"/>
</dbReference>
<proteinExistence type="predicted"/>
<evidence type="ECO:0000256" key="1">
    <source>
        <dbReference type="SAM" id="MobiDB-lite"/>
    </source>
</evidence>
<name>A0A6A5YBL1_9PEZI</name>
<feature type="region of interest" description="Disordered" evidence="1">
    <location>
        <begin position="648"/>
        <end position="687"/>
    </location>
</feature>
<evidence type="ECO:0000313" key="3">
    <source>
        <dbReference type="EMBL" id="KAF2089262.1"/>
    </source>
</evidence>
<dbReference type="SUPFAM" id="SSF56112">
    <property type="entry name" value="Protein kinase-like (PK-like)"/>
    <property type="match status" value="1"/>
</dbReference>
<dbReference type="AlphaFoldDB" id="A0A6A5YBL1"/>
<dbReference type="Proteomes" id="UP000799776">
    <property type="component" value="Unassembled WGS sequence"/>
</dbReference>
<dbReference type="Gene3D" id="1.10.510.10">
    <property type="entry name" value="Transferase(Phosphotransferase) domain 1"/>
    <property type="match status" value="1"/>
</dbReference>
<protein>
    <submittedName>
        <fullName evidence="3">Kinase-like protein</fullName>
    </submittedName>
</protein>
<reference evidence="3" key="1">
    <citation type="journal article" date="2020" name="Stud. Mycol.">
        <title>101 Dothideomycetes genomes: a test case for predicting lifestyles and emergence of pathogens.</title>
        <authorList>
            <person name="Haridas S."/>
            <person name="Albert R."/>
            <person name="Binder M."/>
            <person name="Bloem J."/>
            <person name="Labutti K."/>
            <person name="Salamov A."/>
            <person name="Andreopoulos B."/>
            <person name="Baker S."/>
            <person name="Barry K."/>
            <person name="Bills G."/>
            <person name="Bluhm B."/>
            <person name="Cannon C."/>
            <person name="Castanera R."/>
            <person name="Culley D."/>
            <person name="Daum C."/>
            <person name="Ezra D."/>
            <person name="Gonzalez J."/>
            <person name="Henrissat B."/>
            <person name="Kuo A."/>
            <person name="Liang C."/>
            <person name="Lipzen A."/>
            <person name="Lutzoni F."/>
            <person name="Magnuson J."/>
            <person name="Mondo S."/>
            <person name="Nolan M."/>
            <person name="Ohm R."/>
            <person name="Pangilinan J."/>
            <person name="Park H.-J."/>
            <person name="Ramirez L."/>
            <person name="Alfaro M."/>
            <person name="Sun H."/>
            <person name="Tritt A."/>
            <person name="Yoshinaga Y."/>
            <person name="Zwiers L.-H."/>
            <person name="Turgeon B."/>
            <person name="Goodwin S."/>
            <person name="Spatafora J."/>
            <person name="Crous P."/>
            <person name="Grigoriev I."/>
        </authorList>
    </citation>
    <scope>NUCLEOTIDE SEQUENCE</scope>
    <source>
        <strain evidence="3">CBS 121410</strain>
    </source>
</reference>
<dbReference type="Pfam" id="PF00069">
    <property type="entry name" value="Pkinase"/>
    <property type="match status" value="1"/>
</dbReference>
<dbReference type="PANTHER" id="PTHR44305">
    <property type="entry name" value="SI:DKEY-192D15.2-RELATED"/>
    <property type="match status" value="1"/>
</dbReference>
<dbReference type="SMART" id="SM00220">
    <property type="entry name" value="S_TKc"/>
    <property type="match status" value="1"/>
</dbReference>
<dbReference type="GO" id="GO:0004672">
    <property type="term" value="F:protein kinase activity"/>
    <property type="evidence" value="ECO:0007669"/>
    <property type="project" value="InterPro"/>
</dbReference>
<feature type="domain" description="Protein kinase" evidence="2">
    <location>
        <begin position="175"/>
        <end position="543"/>
    </location>
</feature>
<keyword evidence="4" id="KW-1185">Reference proteome</keyword>
<evidence type="ECO:0000259" key="2">
    <source>
        <dbReference type="PROSITE" id="PS50011"/>
    </source>
</evidence>
<evidence type="ECO:0000313" key="4">
    <source>
        <dbReference type="Proteomes" id="UP000799776"/>
    </source>
</evidence>
<organism evidence="3 4">
    <name type="scientific">Saccharata proteae CBS 121410</name>
    <dbReference type="NCBI Taxonomy" id="1314787"/>
    <lineage>
        <taxon>Eukaryota</taxon>
        <taxon>Fungi</taxon>
        <taxon>Dikarya</taxon>
        <taxon>Ascomycota</taxon>
        <taxon>Pezizomycotina</taxon>
        <taxon>Dothideomycetes</taxon>
        <taxon>Dothideomycetes incertae sedis</taxon>
        <taxon>Botryosphaeriales</taxon>
        <taxon>Saccharataceae</taxon>
        <taxon>Saccharata</taxon>
    </lineage>
</organism>
<feature type="compositionally biased region" description="Low complexity" evidence="1">
    <location>
        <begin position="377"/>
        <end position="394"/>
    </location>
</feature>
<feature type="region of interest" description="Disordered" evidence="1">
    <location>
        <begin position="365"/>
        <end position="418"/>
    </location>
</feature>
<dbReference type="OrthoDB" id="4062651at2759"/>
<keyword evidence="3" id="KW-0808">Transferase</keyword>
<keyword evidence="3" id="KW-0418">Kinase</keyword>
<dbReference type="InterPro" id="IPR053083">
    <property type="entry name" value="TF_kinase-domain_protein"/>
</dbReference>
<dbReference type="PANTHER" id="PTHR44305:SF24">
    <property type="entry name" value="TYROSINE-PROTEIN KINASE C03B1.5-RELATED"/>
    <property type="match status" value="1"/>
</dbReference>
<sequence length="687" mass="76480">MGSRALARVVTPNSIALNAYIYGYAGHSLVTPHAPLQQIWWTQERIDAKVTPDFVASRLRKEERDLLHQKVGFGDGLTDDTYLEWILERAKRLYLILAEIGVPDQIFGVIDDSWDDEDLPIPLDAVERLALSYTNDDHLNRNFYHTQFTFLLRELHRGHHIAYGENEVIPLEYVYKLPAAVSLQNWSRVHFPKRPDNVFVRRRMSLSAADVQDDPLETEFRRDVKTAQAVEHDHIAPVWASYTAKGSAFTVTPFVGQHTLKTFIEHRSAPQYMRIPKHDRQELLLRWLHCLSDAVAKLHRNGLCHGEIRPSNILVDANNEIAFSDIGTLKSFQRDKKTVPDEIYTYAPPEAHAPTLAYLLDTSNGNEKTRDRASRPPSVQSKTSSQRSFSPSSTKPKKKGRRSLPTSPITSFDFGFGGKPPKDTSTTLFVSSPQADIFSLGCIFLDILTFLMSKKTATFTKHRSSKHKTSEEGRGTRLDSSFHANLEKLDSWMAILDSEAFDKDDRAFRAVPALLDLVKAMLSPIPGIRPDADDVTNQVRTILAVDAQMLHLHCAVHDYPPRMQNSSATRSSISPSTAPVAIPIRTPKSPSITAFSPTRSLASRYTPSVVSSVVSSVPELDEDSSTVADTATLRYSVADSVGESVTAMGSPGALSWRRKSAASGSMGKSPREVTGAGTWGRKYMDVG</sequence>
<dbReference type="PROSITE" id="PS50011">
    <property type="entry name" value="PROTEIN_KINASE_DOM"/>
    <property type="match status" value="1"/>
</dbReference>
<gene>
    <name evidence="3" type="ORF">K490DRAFT_72075</name>
</gene>
<dbReference type="GO" id="GO:0005524">
    <property type="term" value="F:ATP binding"/>
    <property type="evidence" value="ECO:0007669"/>
    <property type="project" value="InterPro"/>
</dbReference>
<accession>A0A6A5YBL1</accession>